<proteinExistence type="predicted"/>
<name>A0A0E9TPT5_ANGAN</name>
<dbReference type="EMBL" id="GBXM01053697">
    <property type="protein sequence ID" value="JAH54880.1"/>
    <property type="molecule type" value="Transcribed_RNA"/>
</dbReference>
<reference evidence="1" key="2">
    <citation type="journal article" date="2015" name="Fish Shellfish Immunol.">
        <title>Early steps in the European eel (Anguilla anguilla)-Vibrio vulnificus interaction in the gills: Role of the RtxA13 toxin.</title>
        <authorList>
            <person name="Callol A."/>
            <person name="Pajuelo D."/>
            <person name="Ebbesson L."/>
            <person name="Teles M."/>
            <person name="MacKenzie S."/>
            <person name="Amaro C."/>
        </authorList>
    </citation>
    <scope>NUCLEOTIDE SEQUENCE</scope>
</reference>
<dbReference type="AlphaFoldDB" id="A0A0E9TPT5"/>
<accession>A0A0E9TPT5</accession>
<evidence type="ECO:0000313" key="1">
    <source>
        <dbReference type="EMBL" id="JAH54880.1"/>
    </source>
</evidence>
<sequence length="54" mass="5828">MLGGSTTSYFNSIGAMARDIITVEIQGRKSNYGAHLCNMQSTVVSESRPVGYDL</sequence>
<organism evidence="1">
    <name type="scientific">Anguilla anguilla</name>
    <name type="common">European freshwater eel</name>
    <name type="synonym">Muraena anguilla</name>
    <dbReference type="NCBI Taxonomy" id="7936"/>
    <lineage>
        <taxon>Eukaryota</taxon>
        <taxon>Metazoa</taxon>
        <taxon>Chordata</taxon>
        <taxon>Craniata</taxon>
        <taxon>Vertebrata</taxon>
        <taxon>Euteleostomi</taxon>
        <taxon>Actinopterygii</taxon>
        <taxon>Neopterygii</taxon>
        <taxon>Teleostei</taxon>
        <taxon>Anguilliformes</taxon>
        <taxon>Anguillidae</taxon>
        <taxon>Anguilla</taxon>
    </lineage>
</organism>
<reference evidence="1" key="1">
    <citation type="submission" date="2014-11" db="EMBL/GenBank/DDBJ databases">
        <authorList>
            <person name="Amaro Gonzalez C."/>
        </authorList>
    </citation>
    <scope>NUCLEOTIDE SEQUENCE</scope>
</reference>
<protein>
    <submittedName>
        <fullName evidence="1">Uncharacterized protein</fullName>
    </submittedName>
</protein>